<organism evidence="2 3">
    <name type="scientific">Lutimaribacter saemankumensis</name>
    <dbReference type="NCBI Taxonomy" id="490829"/>
    <lineage>
        <taxon>Bacteria</taxon>
        <taxon>Pseudomonadati</taxon>
        <taxon>Pseudomonadota</taxon>
        <taxon>Alphaproteobacteria</taxon>
        <taxon>Rhodobacterales</taxon>
        <taxon>Roseobacteraceae</taxon>
        <taxon>Lutimaribacter</taxon>
    </lineage>
</organism>
<protein>
    <submittedName>
        <fullName evidence="2">Uncharacterized protein</fullName>
    </submittedName>
</protein>
<feature type="signal peptide" evidence="1">
    <location>
        <begin position="1"/>
        <end position="18"/>
    </location>
</feature>
<evidence type="ECO:0000313" key="3">
    <source>
        <dbReference type="Proteomes" id="UP000199340"/>
    </source>
</evidence>
<dbReference type="Proteomes" id="UP000199340">
    <property type="component" value="Unassembled WGS sequence"/>
</dbReference>
<dbReference type="EMBL" id="FNEB01000001">
    <property type="protein sequence ID" value="SDI16163.1"/>
    <property type="molecule type" value="Genomic_DNA"/>
</dbReference>
<accession>A0A1G8IBA0</accession>
<gene>
    <name evidence="2" type="ORF">SAMN05421850_101847</name>
</gene>
<keyword evidence="3" id="KW-1185">Reference proteome</keyword>
<dbReference type="RefSeq" id="WP_281241587.1">
    <property type="nucleotide sequence ID" value="NZ_FNEB01000001.1"/>
</dbReference>
<proteinExistence type="predicted"/>
<evidence type="ECO:0000313" key="2">
    <source>
        <dbReference type="EMBL" id="SDI16163.1"/>
    </source>
</evidence>
<name>A0A1G8IBA0_9RHOB</name>
<dbReference type="AlphaFoldDB" id="A0A1G8IBA0"/>
<keyword evidence="1" id="KW-0732">Signal</keyword>
<feature type="chain" id="PRO_5011495307" evidence="1">
    <location>
        <begin position="19"/>
        <end position="40"/>
    </location>
</feature>
<sequence>MRWNIMLIGLFLFQVAVAAGGASQATAPQQVQLAQIEPRR</sequence>
<reference evidence="2 3" key="1">
    <citation type="submission" date="2016-10" db="EMBL/GenBank/DDBJ databases">
        <authorList>
            <person name="de Groot N.N."/>
        </authorList>
    </citation>
    <scope>NUCLEOTIDE SEQUENCE [LARGE SCALE GENOMIC DNA]</scope>
    <source>
        <strain evidence="2 3">DSM 28010</strain>
    </source>
</reference>
<evidence type="ECO:0000256" key="1">
    <source>
        <dbReference type="SAM" id="SignalP"/>
    </source>
</evidence>